<dbReference type="InterPro" id="IPR036397">
    <property type="entry name" value="RNaseH_sf"/>
</dbReference>
<proteinExistence type="predicted"/>
<dbReference type="AlphaFoldDB" id="A0A8J4YL02"/>
<organism evidence="2 3">
    <name type="scientific">Chionoecetes opilio</name>
    <name type="common">Atlantic snow crab</name>
    <name type="synonym">Cancer opilio</name>
    <dbReference type="NCBI Taxonomy" id="41210"/>
    <lineage>
        <taxon>Eukaryota</taxon>
        <taxon>Metazoa</taxon>
        <taxon>Ecdysozoa</taxon>
        <taxon>Arthropoda</taxon>
        <taxon>Crustacea</taxon>
        <taxon>Multicrustacea</taxon>
        <taxon>Malacostraca</taxon>
        <taxon>Eumalacostraca</taxon>
        <taxon>Eucarida</taxon>
        <taxon>Decapoda</taxon>
        <taxon>Pleocyemata</taxon>
        <taxon>Brachyura</taxon>
        <taxon>Eubrachyura</taxon>
        <taxon>Majoidea</taxon>
        <taxon>Majidae</taxon>
        <taxon>Chionoecetes</taxon>
    </lineage>
</organism>
<name>A0A8J4YL02_CHIOP</name>
<keyword evidence="3" id="KW-1185">Reference proteome</keyword>
<evidence type="ECO:0000256" key="1">
    <source>
        <dbReference type="SAM" id="MobiDB-lite"/>
    </source>
</evidence>
<evidence type="ECO:0000313" key="2">
    <source>
        <dbReference type="EMBL" id="KAG0728893.1"/>
    </source>
</evidence>
<dbReference type="EMBL" id="JACEEZ010001706">
    <property type="protein sequence ID" value="KAG0728893.1"/>
    <property type="molecule type" value="Genomic_DNA"/>
</dbReference>
<dbReference type="PANTHER" id="PTHR37984:SF7">
    <property type="entry name" value="INTEGRASE CATALYTIC DOMAIN-CONTAINING PROTEIN"/>
    <property type="match status" value="1"/>
</dbReference>
<dbReference type="Proteomes" id="UP000770661">
    <property type="component" value="Unassembled WGS sequence"/>
</dbReference>
<feature type="region of interest" description="Disordered" evidence="1">
    <location>
        <begin position="159"/>
        <end position="269"/>
    </location>
</feature>
<dbReference type="PANTHER" id="PTHR37984">
    <property type="entry name" value="PROTEIN CBG26694"/>
    <property type="match status" value="1"/>
</dbReference>
<dbReference type="OrthoDB" id="6378412at2759"/>
<dbReference type="Gene3D" id="3.30.420.10">
    <property type="entry name" value="Ribonuclease H-like superfamily/Ribonuclease H"/>
    <property type="match status" value="1"/>
</dbReference>
<evidence type="ECO:0000313" key="3">
    <source>
        <dbReference type="Proteomes" id="UP000770661"/>
    </source>
</evidence>
<sequence>MLRRARQSVYWPGIDAEVEQKKAPMCGNAIRTPPPAPQRPSCPPAPQYPFQQVMADLFQLDGHTYIAVADRLSEWLKVEHLSGDATSARLITVFRRWSKRFGIPEELLCDGERTSPARNPGASSTPGVCGTPYLVDASLYEVSERWAWLLRERERAMARSGDVQFPRAHAKQPKPRAPHARPTDPHPKPRQWALGSRRHCPGDYGTQAVLGAAGRQRAHHHRNGATYALSRAFRRTRRDNSDAGATPPTQGRAPTPQTGTTPPAGLRVR</sequence>
<evidence type="ECO:0008006" key="4">
    <source>
        <dbReference type="Google" id="ProtNLM"/>
    </source>
</evidence>
<dbReference type="GO" id="GO:0003676">
    <property type="term" value="F:nucleic acid binding"/>
    <property type="evidence" value="ECO:0007669"/>
    <property type="project" value="InterPro"/>
</dbReference>
<feature type="compositionally biased region" description="Low complexity" evidence="1">
    <location>
        <begin position="243"/>
        <end position="269"/>
    </location>
</feature>
<accession>A0A8J4YL02</accession>
<protein>
    <recommendedName>
        <fullName evidence="4">Integrase catalytic domain-containing protein</fullName>
    </recommendedName>
</protein>
<comment type="caution">
    <text evidence="2">The sequence shown here is derived from an EMBL/GenBank/DDBJ whole genome shotgun (WGS) entry which is preliminary data.</text>
</comment>
<dbReference type="InterPro" id="IPR050951">
    <property type="entry name" value="Retrovirus_Pol_polyprotein"/>
</dbReference>
<reference evidence="2" key="1">
    <citation type="submission" date="2020-07" db="EMBL/GenBank/DDBJ databases">
        <title>The High-quality genome of the commercially important snow crab, Chionoecetes opilio.</title>
        <authorList>
            <person name="Jeong J.-H."/>
            <person name="Ryu S."/>
        </authorList>
    </citation>
    <scope>NUCLEOTIDE SEQUENCE</scope>
    <source>
        <strain evidence="2">MADBK_172401_WGS</strain>
        <tissue evidence="2">Digestive gland</tissue>
    </source>
</reference>
<gene>
    <name evidence="2" type="ORF">GWK47_031511</name>
</gene>
<feature type="compositionally biased region" description="Basic residues" evidence="1">
    <location>
        <begin position="168"/>
        <end position="179"/>
    </location>
</feature>